<evidence type="ECO:0000313" key="15">
    <source>
        <dbReference type="Proteomes" id="UP001059401"/>
    </source>
</evidence>
<proteinExistence type="inferred from homology"/>
<evidence type="ECO:0000313" key="14">
    <source>
        <dbReference type="Proteomes" id="UP001058682"/>
    </source>
</evidence>
<evidence type="ECO:0000313" key="12">
    <source>
        <dbReference type="EMBL" id="UTY29907.1"/>
    </source>
</evidence>
<evidence type="ECO:0000256" key="9">
    <source>
        <dbReference type="ARBA" id="ARBA00023136"/>
    </source>
</evidence>
<dbReference type="RefSeq" id="WP_044978447.1">
    <property type="nucleotide sequence ID" value="NZ_CP009228.1"/>
</dbReference>
<name>A0AAE9MXQ8_9SPIR</name>
<dbReference type="PANTHER" id="PTHR43553:SF23">
    <property type="entry name" value="ABC TRANSPORTER ATP-BINDING COMPONENT"/>
    <property type="match status" value="1"/>
</dbReference>
<protein>
    <submittedName>
        <fullName evidence="13">Energy-coupling factor ABC transporter ATP-binding protein</fullName>
    </submittedName>
</protein>
<feature type="domain" description="ABC transporter" evidence="11">
    <location>
        <begin position="275"/>
        <end position="493"/>
    </location>
</feature>
<keyword evidence="15" id="KW-1185">Reference proteome</keyword>
<dbReference type="Proteomes" id="UP001059401">
    <property type="component" value="Chromosome"/>
</dbReference>
<evidence type="ECO:0000256" key="8">
    <source>
        <dbReference type="ARBA" id="ARBA00022967"/>
    </source>
</evidence>
<dbReference type="Proteomes" id="UP001058682">
    <property type="component" value="Chromosome"/>
</dbReference>
<evidence type="ECO:0000259" key="11">
    <source>
        <dbReference type="PROSITE" id="PS50893"/>
    </source>
</evidence>
<dbReference type="SMART" id="SM00382">
    <property type="entry name" value="AAA"/>
    <property type="match status" value="2"/>
</dbReference>
<evidence type="ECO:0000256" key="10">
    <source>
        <dbReference type="ARBA" id="ARBA00025157"/>
    </source>
</evidence>
<evidence type="ECO:0000256" key="5">
    <source>
        <dbReference type="ARBA" id="ARBA00022737"/>
    </source>
</evidence>
<gene>
    <name evidence="13" type="ORF">E4N74_12740</name>
    <name evidence="12" type="ORF">E4N76_13755</name>
</gene>
<dbReference type="GO" id="GO:0016887">
    <property type="term" value="F:ATP hydrolysis activity"/>
    <property type="evidence" value="ECO:0007669"/>
    <property type="project" value="InterPro"/>
</dbReference>
<dbReference type="CDD" id="cd03226">
    <property type="entry name" value="ABC_cobalt_CbiO_domain2"/>
    <property type="match status" value="1"/>
</dbReference>
<keyword evidence="5" id="KW-0677">Repeat</keyword>
<dbReference type="GO" id="GO:0042626">
    <property type="term" value="F:ATPase-coupled transmembrane transporter activity"/>
    <property type="evidence" value="ECO:0007669"/>
    <property type="project" value="TreeGrafter"/>
</dbReference>
<dbReference type="CDD" id="cd03225">
    <property type="entry name" value="ABC_cobalt_CbiO_domain1"/>
    <property type="match status" value="1"/>
</dbReference>
<dbReference type="InterPro" id="IPR027417">
    <property type="entry name" value="P-loop_NTPase"/>
</dbReference>
<dbReference type="Gene3D" id="3.40.50.300">
    <property type="entry name" value="P-loop containing nucleotide triphosphate hydrolases"/>
    <property type="match status" value="2"/>
</dbReference>
<comment type="function">
    <text evidence="10">Probably part of an ABC transporter complex. Responsible for energy coupling to the transport system.</text>
</comment>
<sequence length="493" mass="54338">MITLRNISFSYNGTKENNLSDISLHIPKGQCVLLCGGSGCGKTTVTRLINGLIPHFFEGEFSGEAIINGMNSAEADIAQLSDSVGTVFQNPRTQFFNTDTDSEIVFGLENRGLPPEQLLSRLEKVTQDLQIQNLRERSIFELSGGEKQKIAFASVYAAEPEIFVLDEPSSNMDYRSIKELRVLISKIKQQGKTIVIAEHRIWYVMDIADRVIFMENGKIAQDMDIQTFVNLPEAQIKHMELRCRNLADVKAETVNATPDISASSDVRVSSGVHTFEVKDITVKLGHTSVLQNISFTAAGGEIIAIAGENGAGKTTLARTLCGLTQEETGSISFDGKALSRKMRRERSYMVMQDVGHQLFTDSVYAECRLGIKDLPDAAIDEVLAELSLDRLKERHPLSLSGGQKQRLAVAVSVLCGKDILIFDEPTSGLDLKSMQEAGHIIKQLADDKKIVIVITHDIEFIKTICSRVLILSCGKIVKELCGAEKNELEKLMS</sequence>
<dbReference type="InterPro" id="IPR015856">
    <property type="entry name" value="ABC_transpr_CbiO/EcfA_su"/>
</dbReference>
<comment type="similarity">
    <text evidence="2">Belongs to the ABC transporter superfamily.</text>
</comment>
<reference evidence="13" key="1">
    <citation type="submission" date="2019-04" db="EMBL/GenBank/DDBJ databases">
        <title>Whole genome sequencing of oral phylogroup 2 treponemes.</title>
        <authorList>
            <person name="Chan Y."/>
            <person name="Zeng H.H."/>
            <person name="Yu X.L."/>
            <person name="Leung W.K."/>
            <person name="Watt R.M."/>
        </authorList>
    </citation>
    <scope>NUCLEOTIDE SEQUENCE</scope>
    <source>
        <strain evidence="13">OMZ 835</strain>
        <strain evidence="12">OMZ 847</strain>
    </source>
</reference>
<dbReference type="InterPro" id="IPR003593">
    <property type="entry name" value="AAA+_ATPase"/>
</dbReference>
<dbReference type="PROSITE" id="PS00211">
    <property type="entry name" value="ABC_TRANSPORTER_1"/>
    <property type="match status" value="2"/>
</dbReference>
<evidence type="ECO:0000313" key="13">
    <source>
        <dbReference type="EMBL" id="UTY34767.1"/>
    </source>
</evidence>
<keyword evidence="8" id="KW-1278">Translocase</keyword>
<keyword evidence="7 13" id="KW-0067">ATP-binding</keyword>
<evidence type="ECO:0000256" key="1">
    <source>
        <dbReference type="ARBA" id="ARBA00004202"/>
    </source>
</evidence>
<dbReference type="Pfam" id="PF00005">
    <property type="entry name" value="ABC_tran"/>
    <property type="match status" value="2"/>
</dbReference>
<dbReference type="InterPro" id="IPR003439">
    <property type="entry name" value="ABC_transporter-like_ATP-bd"/>
</dbReference>
<dbReference type="InterPro" id="IPR050095">
    <property type="entry name" value="ECF_ABC_transporter_ATP-bd"/>
</dbReference>
<feature type="domain" description="ABC transporter" evidence="11">
    <location>
        <begin position="2"/>
        <end position="241"/>
    </location>
</feature>
<dbReference type="EMBL" id="CP038804">
    <property type="protein sequence ID" value="UTY34767.1"/>
    <property type="molecule type" value="Genomic_DNA"/>
</dbReference>
<keyword evidence="9" id="KW-0472">Membrane</keyword>
<dbReference type="EMBL" id="CP038802">
    <property type="protein sequence ID" value="UTY29907.1"/>
    <property type="molecule type" value="Genomic_DNA"/>
</dbReference>
<keyword evidence="4" id="KW-1003">Cell membrane</keyword>
<comment type="subcellular location">
    <subcellularLocation>
        <location evidence="1">Cell membrane</location>
        <topology evidence="1">Peripheral membrane protein</topology>
    </subcellularLocation>
</comment>
<evidence type="ECO:0000256" key="7">
    <source>
        <dbReference type="ARBA" id="ARBA00022840"/>
    </source>
</evidence>
<dbReference type="SUPFAM" id="SSF52540">
    <property type="entry name" value="P-loop containing nucleoside triphosphate hydrolases"/>
    <property type="match status" value="2"/>
</dbReference>
<accession>A0AAE9MXQ8</accession>
<evidence type="ECO:0000256" key="3">
    <source>
        <dbReference type="ARBA" id="ARBA00022448"/>
    </source>
</evidence>
<dbReference type="PANTHER" id="PTHR43553">
    <property type="entry name" value="HEAVY METAL TRANSPORTER"/>
    <property type="match status" value="1"/>
</dbReference>
<dbReference type="PROSITE" id="PS50893">
    <property type="entry name" value="ABC_TRANSPORTER_2"/>
    <property type="match status" value="2"/>
</dbReference>
<dbReference type="FunFam" id="3.40.50.300:FF:000224">
    <property type="entry name" value="Energy-coupling factor transporter ATP-binding protein EcfA"/>
    <property type="match status" value="1"/>
</dbReference>
<dbReference type="InterPro" id="IPR017871">
    <property type="entry name" value="ABC_transporter-like_CS"/>
</dbReference>
<dbReference type="AlphaFoldDB" id="A0AAE9MXQ8"/>
<dbReference type="KEGG" id="tpk:JO40_05695"/>
<evidence type="ECO:0000256" key="2">
    <source>
        <dbReference type="ARBA" id="ARBA00005417"/>
    </source>
</evidence>
<dbReference type="GO" id="GO:0043190">
    <property type="term" value="C:ATP-binding cassette (ABC) transporter complex"/>
    <property type="evidence" value="ECO:0007669"/>
    <property type="project" value="TreeGrafter"/>
</dbReference>
<keyword evidence="6" id="KW-0547">Nucleotide-binding</keyword>
<keyword evidence="3" id="KW-0813">Transport</keyword>
<dbReference type="GO" id="GO:0005524">
    <property type="term" value="F:ATP binding"/>
    <property type="evidence" value="ECO:0007669"/>
    <property type="project" value="UniProtKB-KW"/>
</dbReference>
<evidence type="ECO:0000256" key="4">
    <source>
        <dbReference type="ARBA" id="ARBA00022475"/>
    </source>
</evidence>
<evidence type="ECO:0000256" key="6">
    <source>
        <dbReference type="ARBA" id="ARBA00022741"/>
    </source>
</evidence>
<organism evidence="13 14">
    <name type="scientific">Treponema putidum</name>
    <dbReference type="NCBI Taxonomy" id="221027"/>
    <lineage>
        <taxon>Bacteria</taxon>
        <taxon>Pseudomonadati</taxon>
        <taxon>Spirochaetota</taxon>
        <taxon>Spirochaetia</taxon>
        <taxon>Spirochaetales</taxon>
        <taxon>Treponemataceae</taxon>
        <taxon>Treponema</taxon>
    </lineage>
</organism>